<evidence type="ECO:0000256" key="2">
    <source>
        <dbReference type="ARBA" id="ARBA00004370"/>
    </source>
</evidence>
<feature type="compositionally biased region" description="Basic residues" evidence="10">
    <location>
        <begin position="800"/>
        <end position="811"/>
    </location>
</feature>
<dbReference type="GO" id="GO:0000160">
    <property type="term" value="P:phosphorelay signal transduction system"/>
    <property type="evidence" value="ECO:0007669"/>
    <property type="project" value="UniProtKB-KW"/>
</dbReference>
<dbReference type="PROSITE" id="PS50885">
    <property type="entry name" value="HAMP"/>
    <property type="match status" value="1"/>
</dbReference>
<dbReference type="SMART" id="SM00304">
    <property type="entry name" value="HAMP"/>
    <property type="match status" value="1"/>
</dbReference>
<dbReference type="InterPro" id="IPR013587">
    <property type="entry name" value="Nitrate/nitrite_sensing"/>
</dbReference>
<evidence type="ECO:0000256" key="3">
    <source>
        <dbReference type="ARBA" id="ARBA00012438"/>
    </source>
</evidence>
<feature type="region of interest" description="Disordered" evidence="10">
    <location>
        <begin position="739"/>
        <end position="765"/>
    </location>
</feature>
<feature type="region of interest" description="Disordered" evidence="10">
    <location>
        <begin position="1"/>
        <end position="26"/>
    </location>
</feature>
<protein>
    <recommendedName>
        <fullName evidence="3">histidine kinase</fullName>
        <ecNumber evidence="3">2.7.13.3</ecNumber>
    </recommendedName>
</protein>
<dbReference type="InterPro" id="IPR003660">
    <property type="entry name" value="HAMP_dom"/>
</dbReference>
<evidence type="ECO:0000256" key="7">
    <source>
        <dbReference type="ARBA" id="ARBA00022777"/>
    </source>
</evidence>
<keyword evidence="5" id="KW-0808">Transferase</keyword>
<organism evidence="13 14">
    <name type="scientific">Krasilnikovia cinnamomea</name>
    <dbReference type="NCBI Taxonomy" id="349313"/>
    <lineage>
        <taxon>Bacteria</taxon>
        <taxon>Bacillati</taxon>
        <taxon>Actinomycetota</taxon>
        <taxon>Actinomycetes</taxon>
        <taxon>Micromonosporales</taxon>
        <taxon>Micromonosporaceae</taxon>
        <taxon>Krasilnikovia</taxon>
    </lineage>
</organism>
<dbReference type="Gene3D" id="3.30.565.10">
    <property type="entry name" value="Histidine kinase-like ATPase, C-terminal domain"/>
    <property type="match status" value="1"/>
</dbReference>
<keyword evidence="4" id="KW-0597">Phosphoprotein</keyword>
<evidence type="ECO:0000256" key="4">
    <source>
        <dbReference type="ARBA" id="ARBA00022553"/>
    </source>
</evidence>
<keyword evidence="14" id="KW-1185">Reference proteome</keyword>
<keyword evidence="9" id="KW-0902">Two-component regulatory system</keyword>
<dbReference type="Gene3D" id="6.10.340.10">
    <property type="match status" value="1"/>
</dbReference>
<keyword evidence="8 11" id="KW-1133">Transmembrane helix</keyword>
<dbReference type="Pfam" id="PF02518">
    <property type="entry name" value="HATPase_c"/>
    <property type="match status" value="1"/>
</dbReference>
<dbReference type="Pfam" id="PF08376">
    <property type="entry name" value="NIT"/>
    <property type="match status" value="1"/>
</dbReference>
<feature type="region of interest" description="Disordered" evidence="10">
    <location>
        <begin position="653"/>
        <end position="694"/>
    </location>
</feature>
<name>A0A4V2G7V6_9ACTN</name>
<keyword evidence="6 11" id="KW-0812">Transmembrane</keyword>
<evidence type="ECO:0000256" key="11">
    <source>
        <dbReference type="SAM" id="Phobius"/>
    </source>
</evidence>
<dbReference type="EMBL" id="SHKY01000001">
    <property type="protein sequence ID" value="RZU54076.1"/>
    <property type="molecule type" value="Genomic_DNA"/>
</dbReference>
<evidence type="ECO:0000256" key="10">
    <source>
        <dbReference type="SAM" id="MobiDB-lite"/>
    </source>
</evidence>
<dbReference type="EC" id="2.7.13.3" evidence="3"/>
<feature type="region of interest" description="Disordered" evidence="10">
    <location>
        <begin position="778"/>
        <end position="862"/>
    </location>
</feature>
<evidence type="ECO:0000259" key="12">
    <source>
        <dbReference type="PROSITE" id="PS50885"/>
    </source>
</evidence>
<dbReference type="PANTHER" id="PTHR45436">
    <property type="entry name" value="SENSOR HISTIDINE KINASE YKOH"/>
    <property type="match status" value="1"/>
</dbReference>
<evidence type="ECO:0000313" key="14">
    <source>
        <dbReference type="Proteomes" id="UP000292564"/>
    </source>
</evidence>
<evidence type="ECO:0000256" key="5">
    <source>
        <dbReference type="ARBA" id="ARBA00022679"/>
    </source>
</evidence>
<dbReference type="InterPro" id="IPR036890">
    <property type="entry name" value="HATPase_C_sf"/>
</dbReference>
<feature type="transmembrane region" description="Helical" evidence="11">
    <location>
        <begin position="332"/>
        <end position="351"/>
    </location>
</feature>
<feature type="compositionally biased region" description="Low complexity" evidence="10">
    <location>
        <begin position="814"/>
        <end position="832"/>
    </location>
</feature>
<dbReference type="GO" id="GO:0005886">
    <property type="term" value="C:plasma membrane"/>
    <property type="evidence" value="ECO:0007669"/>
    <property type="project" value="TreeGrafter"/>
</dbReference>
<dbReference type="AlphaFoldDB" id="A0A4V2G7V6"/>
<feature type="compositionally biased region" description="Low complexity" evidence="10">
    <location>
        <begin position="710"/>
        <end position="722"/>
    </location>
</feature>
<evidence type="ECO:0000256" key="9">
    <source>
        <dbReference type="ARBA" id="ARBA00023012"/>
    </source>
</evidence>
<dbReference type="SMART" id="SM00387">
    <property type="entry name" value="HATPase_c"/>
    <property type="match status" value="1"/>
</dbReference>
<keyword evidence="11" id="KW-0472">Membrane</keyword>
<evidence type="ECO:0000256" key="1">
    <source>
        <dbReference type="ARBA" id="ARBA00000085"/>
    </source>
</evidence>
<feature type="compositionally biased region" description="Low complexity" evidence="10">
    <location>
        <begin position="653"/>
        <end position="664"/>
    </location>
</feature>
<feature type="transmembrane region" description="Helical" evidence="11">
    <location>
        <begin position="46"/>
        <end position="65"/>
    </location>
</feature>
<sequence>MRIPSPRRPGHDTDPTPSGGDTAAPAAAVPAAVSGGTIRRRIVRTLTLPVVAVLVLLGVVTVAQVENYRTAAATARAVTLVLAVQDLVQELQTERGLTAGLLGGNIGFRPELAPARKRVDDQRADVERLVASGGVAQDRVAAAVRQLDGLAGVRAATDAGAAGRAPTFAFYTGRIAELRNVDYGLDSSSDPALRRGVSALEALGDAKESQAQERAFLNGVFSASGFKDSEFLQFVTMRSAKDAALADFQRYATDTQRTARDYLLNTGAAQTAAFFEQVALGAGDGRYLQVNPQSWWSSQTTLLDDMRQLQQHVGSVIRARAATLQDQATRRMAVLVGAVVLCFAGAVYLATVASRSIARPLAALADEANRLAGEQLPEAVRKVTAGDSEEPPPAVRVPAGATDEIRSVADAFDRVQATAYALATEQALLRRSTTESLANLGRRNQNLLRRQLGFITSLEREESDPTGLANLFELDHLATRMRRNAESLLVLVGAASPRQWSNPVPIADVVRAAVAEVEEYRRVALRRVDDVLVVGSVVAGVMHMLAELVENALSFSPPDADVEVQGRRIGEDYLIAITDQGIGMGRADLELANQRLRGEGDFVTAPTRFLGHYVVGRLATEMGIDVQLAPSPVVGVTARILLPASLLADPQAVAAPPRRTVPPQRAVPPPGQSVPPARAAARSAPEVPALESSDPAVTQVLTLAPPAEPAAPRAAVSEPAVPADRRIRPETIEYVTVPGAPADAGVRPNGADNAGSAVARPNGADNAGSAIARVETAPTPSAVDPDGFAPADGERTANGLRKRSPRTRKTANSRTGTPGGAAPTRTAERPAPVNDSPEGVRARLTAFRTGVQRGSTESIDGP</sequence>
<keyword evidence="7 13" id="KW-0418">Kinase</keyword>
<dbReference type="Proteomes" id="UP000292564">
    <property type="component" value="Unassembled WGS sequence"/>
</dbReference>
<feature type="compositionally biased region" description="Polar residues" evidence="10">
    <location>
        <begin position="852"/>
        <end position="862"/>
    </location>
</feature>
<dbReference type="GO" id="GO:0004673">
    <property type="term" value="F:protein histidine kinase activity"/>
    <property type="evidence" value="ECO:0007669"/>
    <property type="project" value="UniProtKB-EC"/>
</dbReference>
<dbReference type="OrthoDB" id="4349881at2"/>
<evidence type="ECO:0000256" key="8">
    <source>
        <dbReference type="ARBA" id="ARBA00022989"/>
    </source>
</evidence>
<dbReference type="InterPro" id="IPR050428">
    <property type="entry name" value="TCS_sensor_his_kinase"/>
</dbReference>
<reference evidence="13 14" key="1">
    <citation type="submission" date="2019-02" db="EMBL/GenBank/DDBJ databases">
        <title>Sequencing the genomes of 1000 actinobacteria strains.</title>
        <authorList>
            <person name="Klenk H.-P."/>
        </authorList>
    </citation>
    <scope>NUCLEOTIDE SEQUENCE [LARGE SCALE GENOMIC DNA]</scope>
    <source>
        <strain evidence="13 14">DSM 45162</strain>
    </source>
</reference>
<dbReference type="RefSeq" id="WP_130512482.1">
    <property type="nucleotide sequence ID" value="NZ_SHKY01000001.1"/>
</dbReference>
<dbReference type="InterPro" id="IPR003594">
    <property type="entry name" value="HATPase_dom"/>
</dbReference>
<dbReference type="SUPFAM" id="SSF55874">
    <property type="entry name" value="ATPase domain of HSP90 chaperone/DNA topoisomerase II/histidine kinase"/>
    <property type="match status" value="1"/>
</dbReference>
<evidence type="ECO:0000313" key="13">
    <source>
        <dbReference type="EMBL" id="RZU54076.1"/>
    </source>
</evidence>
<gene>
    <name evidence="13" type="ORF">EV385_6013</name>
</gene>
<dbReference type="PANTHER" id="PTHR45436:SF5">
    <property type="entry name" value="SENSOR HISTIDINE KINASE TRCS"/>
    <property type="match status" value="1"/>
</dbReference>
<accession>A0A4V2G7V6</accession>
<comment type="catalytic activity">
    <reaction evidence="1">
        <text>ATP + protein L-histidine = ADP + protein N-phospho-L-histidine.</text>
        <dbReference type="EC" id="2.7.13.3"/>
    </reaction>
</comment>
<comment type="subcellular location">
    <subcellularLocation>
        <location evidence="2">Membrane</location>
    </subcellularLocation>
</comment>
<feature type="domain" description="HAMP" evidence="12">
    <location>
        <begin position="355"/>
        <end position="424"/>
    </location>
</feature>
<proteinExistence type="predicted"/>
<feature type="region of interest" description="Disordered" evidence="10">
    <location>
        <begin position="705"/>
        <end position="724"/>
    </location>
</feature>
<evidence type="ECO:0000256" key="6">
    <source>
        <dbReference type="ARBA" id="ARBA00022692"/>
    </source>
</evidence>
<comment type="caution">
    <text evidence="13">The sequence shown here is derived from an EMBL/GenBank/DDBJ whole genome shotgun (WGS) entry which is preliminary data.</text>
</comment>
<feature type="compositionally biased region" description="Low complexity" evidence="10">
    <location>
        <begin position="674"/>
        <end position="689"/>
    </location>
</feature>